<reference evidence="2 3" key="1">
    <citation type="submission" date="2021-03" db="EMBL/GenBank/DDBJ databases">
        <title>Human Oral Microbial Genomes.</title>
        <authorList>
            <person name="Johnston C.D."/>
            <person name="Chen T."/>
            <person name="Dewhirst F.E."/>
        </authorList>
    </citation>
    <scope>NUCLEOTIDE SEQUENCE [LARGE SCALE GENOMIC DNA]</scope>
    <source>
        <strain evidence="2 3">DSMZ 100122</strain>
    </source>
</reference>
<dbReference type="EMBL" id="CP072384">
    <property type="protein sequence ID" value="QUC08087.1"/>
    <property type="molecule type" value="Genomic_DNA"/>
</dbReference>
<dbReference type="SUPFAM" id="SSF52540">
    <property type="entry name" value="P-loop containing nucleoside triphosphate hydrolases"/>
    <property type="match status" value="1"/>
</dbReference>
<dbReference type="RefSeq" id="WP_212323579.1">
    <property type="nucleotide sequence ID" value="NZ_AP024463.1"/>
</dbReference>
<gene>
    <name evidence="2" type="ORF">J5A65_14465</name>
</gene>
<dbReference type="Pfam" id="PF13304">
    <property type="entry name" value="AAA_21"/>
    <property type="match status" value="1"/>
</dbReference>
<evidence type="ECO:0000259" key="1">
    <source>
        <dbReference type="Pfam" id="PF13304"/>
    </source>
</evidence>
<feature type="domain" description="ATPase AAA-type core" evidence="1">
    <location>
        <begin position="42"/>
        <end position="360"/>
    </location>
</feature>
<keyword evidence="3" id="KW-1185">Reference proteome</keyword>
<protein>
    <submittedName>
        <fullName evidence="2">AAA family ATPase</fullName>
    </submittedName>
</protein>
<name>A0ABX7Y4U3_9ACTN</name>
<dbReference type="InterPro" id="IPR003959">
    <property type="entry name" value="ATPase_AAA_core"/>
</dbReference>
<proteinExistence type="predicted"/>
<dbReference type="PANTHER" id="PTHR40396">
    <property type="entry name" value="ATPASE-LIKE PROTEIN"/>
    <property type="match status" value="1"/>
</dbReference>
<evidence type="ECO:0000313" key="2">
    <source>
        <dbReference type="EMBL" id="QUC08087.1"/>
    </source>
</evidence>
<dbReference type="PANTHER" id="PTHR40396:SF1">
    <property type="entry name" value="ATPASE AAA-TYPE CORE DOMAIN-CONTAINING PROTEIN"/>
    <property type="match status" value="1"/>
</dbReference>
<dbReference type="CDD" id="cd00267">
    <property type="entry name" value="ABC_ATPase"/>
    <property type="match status" value="1"/>
</dbReference>
<dbReference type="Gene3D" id="3.40.50.300">
    <property type="entry name" value="P-loop containing nucleotide triphosphate hydrolases"/>
    <property type="match status" value="1"/>
</dbReference>
<evidence type="ECO:0000313" key="3">
    <source>
        <dbReference type="Proteomes" id="UP000678513"/>
    </source>
</evidence>
<dbReference type="InterPro" id="IPR027417">
    <property type="entry name" value="P-loop_NTPase"/>
</dbReference>
<organism evidence="2 3">
    <name type="scientific">Arachnia rubra</name>
    <dbReference type="NCBI Taxonomy" id="1547448"/>
    <lineage>
        <taxon>Bacteria</taxon>
        <taxon>Bacillati</taxon>
        <taxon>Actinomycetota</taxon>
        <taxon>Actinomycetes</taxon>
        <taxon>Propionibacteriales</taxon>
        <taxon>Propionibacteriaceae</taxon>
        <taxon>Arachnia</taxon>
    </lineage>
</organism>
<accession>A0ABX7Y4U3</accession>
<sequence length="433" mass="47898">MLLSFTVENFRSFAEPATLAMTHLKTVTPRAGTSWEDATERVAAIYGANASGKTNLLDAICMLSLALRSPGVPSLWQPNAASSKQPVTYSIDFLADGIRHSYELEVLDWGIGREVLYSYPKGSRRLVFARTQQEGEEAGKLEKGASLTGPTASVWRITKPRALFLATARKYGHDVLAPVANALAASVGMDFIAFRDRQDEDVLRRALYEMLEDPSQADLISALLRAADVGIQGIAIEAEEVPSEVMQTVRRLIEAFREDDEPLPELPPSTRDVVTFSHEGEDGKTFSLPIRRESAGTITWLTTAWHALNVLRHGTLLLVDELDASLHPGLARYLVQLFLDPQMNPHGAQLIFTTHDVSLLGNSPTRLLEPRQVWFTEKDRSGRSELFCLDDFDNRAQNNNELRYLAGKFGAIPVIDEVPLLNFIESNLVAANA</sequence>
<dbReference type="Proteomes" id="UP000678513">
    <property type="component" value="Chromosome"/>
</dbReference>